<dbReference type="PROSITE" id="PS00018">
    <property type="entry name" value="EF_HAND_1"/>
    <property type="match status" value="3"/>
</dbReference>
<feature type="chain" id="PRO_5041965917" evidence="2">
    <location>
        <begin position="22"/>
        <end position="228"/>
    </location>
</feature>
<feature type="domain" description="EF-hand" evidence="3">
    <location>
        <begin position="182"/>
        <end position="217"/>
    </location>
</feature>
<dbReference type="GO" id="GO:0005509">
    <property type="term" value="F:calcium ion binding"/>
    <property type="evidence" value="ECO:0007669"/>
    <property type="project" value="InterPro"/>
</dbReference>
<dbReference type="Gene3D" id="1.10.238.10">
    <property type="entry name" value="EF-hand"/>
    <property type="match status" value="2"/>
</dbReference>
<dbReference type="Proteomes" id="UP001224775">
    <property type="component" value="Unassembled WGS sequence"/>
</dbReference>
<comment type="caution">
    <text evidence="4">The sequence shown here is derived from an EMBL/GenBank/DDBJ whole genome shotgun (WGS) entry which is preliminary data.</text>
</comment>
<feature type="domain" description="EF-hand" evidence="3">
    <location>
        <begin position="146"/>
        <end position="181"/>
    </location>
</feature>
<dbReference type="PANTHER" id="PTHR10827:SF85">
    <property type="entry name" value="CALCIUM-BINDING PROTEIN"/>
    <property type="match status" value="1"/>
</dbReference>
<name>A0AAD8XVF7_9STRA</name>
<protein>
    <submittedName>
        <fullName evidence="4">EF-hand domain-containing protein</fullName>
    </submittedName>
</protein>
<dbReference type="CDD" id="cd00051">
    <property type="entry name" value="EFh"/>
    <property type="match status" value="2"/>
</dbReference>
<evidence type="ECO:0000256" key="1">
    <source>
        <dbReference type="ARBA" id="ARBA00022837"/>
    </source>
</evidence>
<evidence type="ECO:0000259" key="3">
    <source>
        <dbReference type="PROSITE" id="PS50222"/>
    </source>
</evidence>
<dbReference type="InterPro" id="IPR002048">
    <property type="entry name" value="EF_hand_dom"/>
</dbReference>
<keyword evidence="5" id="KW-1185">Reference proteome</keyword>
<proteinExistence type="predicted"/>
<dbReference type="EMBL" id="JATAAI010000037">
    <property type="protein sequence ID" value="KAK1734604.1"/>
    <property type="molecule type" value="Genomic_DNA"/>
</dbReference>
<dbReference type="PANTHER" id="PTHR10827">
    <property type="entry name" value="RETICULOCALBIN"/>
    <property type="match status" value="1"/>
</dbReference>
<dbReference type="SUPFAM" id="SSF47473">
    <property type="entry name" value="EF-hand"/>
    <property type="match status" value="1"/>
</dbReference>
<reference evidence="4" key="1">
    <citation type="submission" date="2023-06" db="EMBL/GenBank/DDBJ databases">
        <title>Survivors Of The Sea: Transcriptome response of Skeletonema marinoi to long-term dormancy.</title>
        <authorList>
            <person name="Pinder M.I.M."/>
            <person name="Kourtchenko O."/>
            <person name="Robertson E.K."/>
            <person name="Larsson T."/>
            <person name="Maumus F."/>
            <person name="Osuna-Cruz C.M."/>
            <person name="Vancaester E."/>
            <person name="Stenow R."/>
            <person name="Vandepoele K."/>
            <person name="Ploug H."/>
            <person name="Bruchert V."/>
            <person name="Godhe A."/>
            <person name="Topel M."/>
        </authorList>
    </citation>
    <scope>NUCLEOTIDE SEQUENCE</scope>
    <source>
        <strain evidence="4">R05AC</strain>
    </source>
</reference>
<dbReference type="AlphaFoldDB" id="A0AAD8XVF7"/>
<sequence length="228" mass="24698">MNFSSAATVLFMACLNASSSGFVFVNPPTQRIARTFVATSAKALATTSLHAASDPDDEIAAIHRNADATFAIIDVDGGGTLSRAELTNHLSVSGYNTETIDKIFNKMDVNKDDEISRQEFRDGMILLTALQSAPGLGNYNAEFAKEMCEDADQVFQSADADGNGEIDKEELRSHIGRSFANYSEAAIDEIFRQIDANSDGTITQEEFRDAFCKSSALRQAIGEGPNYK</sequence>
<gene>
    <name evidence="4" type="ORF">QTG54_014477</name>
</gene>
<accession>A0AAD8XVF7</accession>
<organism evidence="4 5">
    <name type="scientific">Skeletonema marinoi</name>
    <dbReference type="NCBI Taxonomy" id="267567"/>
    <lineage>
        <taxon>Eukaryota</taxon>
        <taxon>Sar</taxon>
        <taxon>Stramenopiles</taxon>
        <taxon>Ochrophyta</taxon>
        <taxon>Bacillariophyta</taxon>
        <taxon>Coscinodiscophyceae</taxon>
        <taxon>Thalassiosirophycidae</taxon>
        <taxon>Thalassiosirales</taxon>
        <taxon>Skeletonemataceae</taxon>
        <taxon>Skeletonema</taxon>
        <taxon>Skeletonema marinoi-dohrnii complex</taxon>
    </lineage>
</organism>
<dbReference type="InterPro" id="IPR018247">
    <property type="entry name" value="EF_Hand_1_Ca_BS"/>
</dbReference>
<evidence type="ECO:0000313" key="4">
    <source>
        <dbReference type="EMBL" id="KAK1734604.1"/>
    </source>
</evidence>
<feature type="signal peptide" evidence="2">
    <location>
        <begin position="1"/>
        <end position="21"/>
    </location>
</feature>
<dbReference type="Pfam" id="PF13499">
    <property type="entry name" value="EF-hand_7"/>
    <property type="match status" value="2"/>
</dbReference>
<evidence type="ECO:0000256" key="2">
    <source>
        <dbReference type="SAM" id="SignalP"/>
    </source>
</evidence>
<keyword evidence="1" id="KW-0106">Calcium</keyword>
<dbReference type="SMART" id="SM00054">
    <property type="entry name" value="EFh"/>
    <property type="match status" value="4"/>
</dbReference>
<keyword evidence="2" id="KW-0732">Signal</keyword>
<dbReference type="InterPro" id="IPR011992">
    <property type="entry name" value="EF-hand-dom_pair"/>
</dbReference>
<evidence type="ECO:0000313" key="5">
    <source>
        <dbReference type="Proteomes" id="UP001224775"/>
    </source>
</evidence>
<feature type="domain" description="EF-hand" evidence="3">
    <location>
        <begin position="95"/>
        <end position="130"/>
    </location>
</feature>
<dbReference type="PROSITE" id="PS50222">
    <property type="entry name" value="EF_HAND_2"/>
    <property type="match status" value="3"/>
</dbReference>